<accession>A0A6C0EJU1</accession>
<name>A0A6C0EJU1_9ZZZZ</name>
<dbReference type="Pfam" id="PF25043">
    <property type="entry name" value="DUF7788"/>
    <property type="match status" value="1"/>
</dbReference>
<evidence type="ECO:0000259" key="1">
    <source>
        <dbReference type="Pfam" id="PF11443"/>
    </source>
</evidence>
<dbReference type="InterPro" id="IPR058580">
    <property type="entry name" value="DUF2828"/>
</dbReference>
<dbReference type="EMBL" id="MN738877">
    <property type="protein sequence ID" value="QHT29436.1"/>
    <property type="molecule type" value="Genomic_DNA"/>
</dbReference>
<evidence type="ECO:0000313" key="3">
    <source>
        <dbReference type="EMBL" id="QHT29436.1"/>
    </source>
</evidence>
<dbReference type="PANTHER" id="PTHR31373">
    <property type="entry name" value="OS06G0652100 PROTEIN"/>
    <property type="match status" value="1"/>
</dbReference>
<dbReference type="InterPro" id="IPR056690">
    <property type="entry name" value="DUF7788"/>
</dbReference>
<evidence type="ECO:0000259" key="2">
    <source>
        <dbReference type="Pfam" id="PF25043"/>
    </source>
</evidence>
<dbReference type="PANTHER" id="PTHR31373:SF27">
    <property type="entry name" value="TROVE DOMAIN-CONTAINING PROTEIN"/>
    <property type="match status" value="1"/>
</dbReference>
<reference evidence="3" key="1">
    <citation type="journal article" date="2020" name="Nature">
        <title>Giant virus diversity and host interactions through global metagenomics.</title>
        <authorList>
            <person name="Schulz F."/>
            <person name="Roux S."/>
            <person name="Paez-Espino D."/>
            <person name="Jungbluth S."/>
            <person name="Walsh D.A."/>
            <person name="Denef V.J."/>
            <person name="McMahon K.D."/>
            <person name="Konstantinidis K.T."/>
            <person name="Eloe-Fadrosh E.A."/>
            <person name="Kyrpides N.C."/>
            <person name="Woyke T."/>
        </authorList>
    </citation>
    <scope>NUCLEOTIDE SEQUENCE</scope>
    <source>
        <strain evidence="3">GVMAG-M-3300005589-24</strain>
    </source>
</reference>
<feature type="domain" description="DUF2828" evidence="1">
    <location>
        <begin position="147"/>
        <end position="318"/>
    </location>
</feature>
<dbReference type="InterPro" id="IPR011205">
    <property type="entry name" value="UCP015417_vWA"/>
</dbReference>
<sequence>MSKFAKAMNASALTWNGALSYASPDPSGNINGRVALFFKGARGLNVPRLYEYLRECVRESIVDTFLLAFHLRDCRGGKGERELGRRALVWLFINRPVEFRKVLHLLSEYGRWDDLLQFFPGVLDLTDLDKVRSNYSADVPSQDHLANLKVLQQEVVDLVASQLSSDVANMTDGKPVSLCAKWTPTERDSLDRKFGVFKTLARALHTSPRNLRQMYNTPLREYLRVVEGFMCSGRWDTIDYNKVPSQCMRRLKKSFEKHDSERFAAWRAELQHPETSAKVNAGAMHPHELIREVRTKNFADPVTEAQYNVIRDQVRQAGSLKDCVAVVDTSSSMECMNSVPLDVAVTMGLLISDAVQGDFHGHVITFNNVPKFTVVPDGGLYDRWSTIRRMEWGGSTNLEGTFNLILQRGKECKLTDEDMPKRLFIISDMQFNHVEGYGNVTNMERINEMYQKEGYTRPQIVFWNVNGSSTDFPVTVDENGTAMISGFSPSILKSLLSGDEFSTESVLRKALDDSRYDKVREALGGFELL</sequence>
<organism evidence="3">
    <name type="scientific">viral metagenome</name>
    <dbReference type="NCBI Taxonomy" id="1070528"/>
    <lineage>
        <taxon>unclassified sequences</taxon>
        <taxon>metagenomes</taxon>
        <taxon>organismal metagenomes</taxon>
    </lineage>
</organism>
<proteinExistence type="predicted"/>
<dbReference type="Pfam" id="PF11443">
    <property type="entry name" value="DUF2828"/>
    <property type="match status" value="1"/>
</dbReference>
<evidence type="ECO:0008006" key="4">
    <source>
        <dbReference type="Google" id="ProtNLM"/>
    </source>
</evidence>
<protein>
    <recommendedName>
        <fullName evidence="4">TROVE domain containing protein</fullName>
    </recommendedName>
</protein>
<feature type="domain" description="DUF7788" evidence="2">
    <location>
        <begin position="322"/>
        <end position="506"/>
    </location>
</feature>
<dbReference type="InterPro" id="IPR036465">
    <property type="entry name" value="vWFA_dom_sf"/>
</dbReference>
<dbReference type="Gene3D" id="3.40.50.410">
    <property type="entry name" value="von Willebrand factor, type A domain"/>
    <property type="match status" value="1"/>
</dbReference>
<dbReference type="SUPFAM" id="SSF53300">
    <property type="entry name" value="vWA-like"/>
    <property type="match status" value="1"/>
</dbReference>
<dbReference type="AlphaFoldDB" id="A0A6C0EJU1"/>